<dbReference type="STRING" id="683124.SAMN05444337_1977"/>
<reference evidence="1 2" key="1">
    <citation type="submission" date="2016-11" db="EMBL/GenBank/DDBJ databases">
        <authorList>
            <person name="Jaros S."/>
            <person name="Januszkiewicz K."/>
            <person name="Wedrychowicz H."/>
        </authorList>
    </citation>
    <scope>NUCLEOTIDE SEQUENCE [LARGE SCALE GENOMIC DNA]</scope>
    <source>
        <strain evidence="1 2">DSM 22807</strain>
    </source>
</reference>
<dbReference type="AlphaFoldDB" id="A0A1M6J5Z6"/>
<evidence type="ECO:0000313" key="2">
    <source>
        <dbReference type="Proteomes" id="UP000184232"/>
    </source>
</evidence>
<keyword evidence="2" id="KW-1185">Reference proteome</keyword>
<sequence length="153" mass="17345">MTNFVQILSMFSKTCEYAIRATIYIASESSAGKRCGIRDIARKIESPEPFTAKILQRLVKTDIIKSIKGNGGGFEIDKIQLKHIKLEQLVKAIDGNDLFDRCSLGLHNCSDKQPCPFHHKYKPLRENLKKTLKETSLLDLISEFNTGETFLKL</sequence>
<dbReference type="EMBL" id="FQZH01000003">
    <property type="protein sequence ID" value="SHJ42051.1"/>
    <property type="molecule type" value="Genomic_DNA"/>
</dbReference>
<dbReference type="InterPro" id="IPR000944">
    <property type="entry name" value="Tscrpt_reg_Rrf2"/>
</dbReference>
<evidence type="ECO:0000313" key="1">
    <source>
        <dbReference type="EMBL" id="SHJ42051.1"/>
    </source>
</evidence>
<dbReference type="PROSITE" id="PS51197">
    <property type="entry name" value="HTH_RRF2_2"/>
    <property type="match status" value="1"/>
</dbReference>
<gene>
    <name evidence="1" type="ORF">SAMN05444337_1977</name>
</gene>
<proteinExistence type="predicted"/>
<name>A0A1M6J5Z6_9FLAO</name>
<dbReference type="InterPro" id="IPR036390">
    <property type="entry name" value="WH_DNA-bd_sf"/>
</dbReference>
<protein>
    <submittedName>
        <fullName evidence="1">Transcriptional regulator, BadM/Rrf2 family</fullName>
    </submittedName>
</protein>
<dbReference type="InterPro" id="IPR036388">
    <property type="entry name" value="WH-like_DNA-bd_sf"/>
</dbReference>
<dbReference type="GO" id="GO:0003700">
    <property type="term" value="F:DNA-binding transcription factor activity"/>
    <property type="evidence" value="ECO:0007669"/>
    <property type="project" value="TreeGrafter"/>
</dbReference>
<accession>A0A1M6J5Z6</accession>
<organism evidence="1 2">
    <name type="scientific">Flavobacterium haoranii</name>
    <dbReference type="NCBI Taxonomy" id="683124"/>
    <lineage>
        <taxon>Bacteria</taxon>
        <taxon>Pseudomonadati</taxon>
        <taxon>Bacteroidota</taxon>
        <taxon>Flavobacteriia</taxon>
        <taxon>Flavobacteriales</taxon>
        <taxon>Flavobacteriaceae</taxon>
        <taxon>Flavobacterium</taxon>
    </lineage>
</organism>
<dbReference type="Pfam" id="PF02082">
    <property type="entry name" value="Rrf2"/>
    <property type="match status" value="1"/>
</dbReference>
<dbReference type="PANTHER" id="PTHR33221:SF15">
    <property type="entry name" value="HTH-TYPE TRANSCRIPTIONAL REGULATOR YWGB-RELATED"/>
    <property type="match status" value="1"/>
</dbReference>
<dbReference type="GO" id="GO:0005829">
    <property type="term" value="C:cytosol"/>
    <property type="evidence" value="ECO:0007669"/>
    <property type="project" value="TreeGrafter"/>
</dbReference>
<dbReference type="PANTHER" id="PTHR33221">
    <property type="entry name" value="WINGED HELIX-TURN-HELIX TRANSCRIPTIONAL REGULATOR, RRF2 FAMILY"/>
    <property type="match status" value="1"/>
</dbReference>
<dbReference type="NCBIfam" id="TIGR00738">
    <property type="entry name" value="rrf2_super"/>
    <property type="match status" value="1"/>
</dbReference>
<dbReference type="Proteomes" id="UP000184232">
    <property type="component" value="Unassembled WGS sequence"/>
</dbReference>
<dbReference type="Gene3D" id="1.10.10.10">
    <property type="entry name" value="Winged helix-like DNA-binding domain superfamily/Winged helix DNA-binding domain"/>
    <property type="match status" value="1"/>
</dbReference>
<dbReference type="SUPFAM" id="SSF46785">
    <property type="entry name" value="Winged helix' DNA-binding domain"/>
    <property type="match status" value="1"/>
</dbReference>